<organism evidence="2 3">
    <name type="scientific">Staphylococcus aureus</name>
    <dbReference type="NCBI Taxonomy" id="1280"/>
    <lineage>
        <taxon>Bacteria</taxon>
        <taxon>Bacillati</taxon>
        <taxon>Bacillota</taxon>
        <taxon>Bacilli</taxon>
        <taxon>Bacillales</taxon>
        <taxon>Staphylococcaceae</taxon>
        <taxon>Staphylococcus</taxon>
    </lineage>
</organism>
<comment type="caution">
    <text evidence="2">The sequence shown here is derived from an EMBL/GenBank/DDBJ whole genome shotgun (WGS) entry which is preliminary data.</text>
</comment>
<gene>
    <name evidence="2" type="ORF">M1K003_2802</name>
</gene>
<dbReference type="RefSeq" id="WP_002477842.1">
    <property type="nucleotide sequence ID" value="NZ_BDVT01000027.1"/>
</dbReference>
<dbReference type="AlphaFoldDB" id="A0A9P2Z0P6"/>
<dbReference type="EMBL" id="BDVT01000027">
    <property type="protein sequence ID" value="GBV21779.1"/>
    <property type="molecule type" value="Genomic_DNA"/>
</dbReference>
<proteinExistence type="predicted"/>
<sequence>MKKFTKIFLASILITSTGIGSLQSNTSKAEENTAPQNVKLVGTYDVSQVDSKTMKQFKDIEKEDSNFHVIKKDNKVTIEDTLPNPDKKNNTANRSNESGTKVINFSDFVGSMDGKDDGKIPEGTSLYSKSYKGQKDGQKVKKGTHVHCNRFNGTKSDHRYWSKKHPKAYADFYKSDCWYHAKAYKCSSIGKMTKCDGLNVKKKGVKDCSSWKGKPNHKNWPKTAWYRN</sequence>
<evidence type="ECO:0000313" key="2">
    <source>
        <dbReference type="EMBL" id="GBV21779.1"/>
    </source>
</evidence>
<evidence type="ECO:0000256" key="1">
    <source>
        <dbReference type="SAM" id="MobiDB-lite"/>
    </source>
</evidence>
<dbReference type="Proteomes" id="UP000265645">
    <property type="component" value="Unassembled WGS sequence"/>
</dbReference>
<protein>
    <submittedName>
        <fullName evidence="2">Uncharacterized protein</fullName>
    </submittedName>
</protein>
<evidence type="ECO:0000313" key="3">
    <source>
        <dbReference type="Proteomes" id="UP000265645"/>
    </source>
</evidence>
<name>A0A9P2Z0P6_STAAU</name>
<feature type="region of interest" description="Disordered" evidence="1">
    <location>
        <begin position="79"/>
        <end position="98"/>
    </location>
</feature>
<reference evidence="3" key="1">
    <citation type="submission" date="2017-08" db="EMBL/GenBank/DDBJ databases">
        <title>Protection against atopic dermatitis through acquisition of Staphylococcus quorum-sensing agr mutations in the skin.</title>
        <authorList>
            <person name="Nakamura Y."/>
            <person name="Takahashi H."/>
            <person name="Takaya A."/>
            <person name="Inoue Y."/>
            <person name="Katayama Y."/>
            <person name="Kusuya Y."/>
            <person name="Shoji T."/>
            <person name="Takada S."/>
            <person name="Nakagawa S."/>
            <person name="Oguma R."/>
            <person name="Ozawa N."/>
            <person name="Yamaide F."/>
            <person name="Suzuki S."/>
            <person name="Villaruz A."/>
            <person name="Otto M."/>
            <person name="Matsue H."/>
            <person name="Nunez G."/>
            <person name="Shimojo N."/>
        </authorList>
    </citation>
    <scope>NUCLEOTIDE SEQUENCE [LARGE SCALE GENOMIC DNA]</scope>
    <source>
        <strain evidence="3">M1K003</strain>
    </source>
</reference>
<accession>A0A9P2Z0P6</accession>